<dbReference type="Gramene" id="EOY15545">
    <property type="protein sequence ID" value="EOY15545"/>
    <property type="gene ID" value="TCM_034564"/>
</dbReference>
<organism evidence="2 3">
    <name type="scientific">Theobroma cacao</name>
    <name type="common">Cacao</name>
    <name type="synonym">Cocoa</name>
    <dbReference type="NCBI Taxonomy" id="3641"/>
    <lineage>
        <taxon>Eukaryota</taxon>
        <taxon>Viridiplantae</taxon>
        <taxon>Streptophyta</taxon>
        <taxon>Embryophyta</taxon>
        <taxon>Tracheophyta</taxon>
        <taxon>Spermatophyta</taxon>
        <taxon>Magnoliopsida</taxon>
        <taxon>eudicotyledons</taxon>
        <taxon>Gunneridae</taxon>
        <taxon>Pentapetalae</taxon>
        <taxon>rosids</taxon>
        <taxon>malvids</taxon>
        <taxon>Malvales</taxon>
        <taxon>Malvaceae</taxon>
        <taxon>Byttnerioideae</taxon>
        <taxon>Theobroma</taxon>
    </lineage>
</organism>
<dbReference type="Proteomes" id="UP000026915">
    <property type="component" value="Chromosome 8"/>
</dbReference>
<accession>A0A061FDY2</accession>
<dbReference type="STRING" id="3641.A0A061FDY2"/>
<protein>
    <recommendedName>
        <fullName evidence="4">Reverse transcriptase zinc-binding domain-containing protein</fullName>
    </recommendedName>
</protein>
<dbReference type="PANTHER" id="PTHR36617:SF5">
    <property type="entry name" value="OS05G0421675 PROTEIN"/>
    <property type="match status" value="1"/>
</dbReference>
<reference evidence="2 3" key="1">
    <citation type="journal article" date="2013" name="Genome Biol.">
        <title>The genome sequence of the most widely cultivated cacao type and its use to identify candidate genes regulating pod color.</title>
        <authorList>
            <person name="Motamayor J.C."/>
            <person name="Mockaitis K."/>
            <person name="Schmutz J."/>
            <person name="Haiminen N."/>
            <person name="Iii D.L."/>
            <person name="Cornejo O."/>
            <person name="Findley S.D."/>
            <person name="Zheng P."/>
            <person name="Utro F."/>
            <person name="Royaert S."/>
            <person name="Saski C."/>
            <person name="Jenkins J."/>
            <person name="Podicheti R."/>
            <person name="Zhao M."/>
            <person name="Scheffler B.E."/>
            <person name="Stack J.C."/>
            <person name="Feltus F.A."/>
            <person name="Mustiga G.M."/>
            <person name="Amores F."/>
            <person name="Phillips W."/>
            <person name="Marelli J.P."/>
            <person name="May G.D."/>
            <person name="Shapiro H."/>
            <person name="Ma J."/>
            <person name="Bustamante C.D."/>
            <person name="Schnell R.J."/>
            <person name="Main D."/>
            <person name="Gilbert D."/>
            <person name="Parida L."/>
            <person name="Kuhn D.N."/>
        </authorList>
    </citation>
    <scope>NUCLEOTIDE SEQUENCE [LARGE SCALE GENOMIC DNA]</scope>
    <source>
        <strain evidence="3">cv. Matina 1-6</strain>
    </source>
</reference>
<keyword evidence="3" id="KW-1185">Reference proteome</keyword>
<sequence length="175" mass="20619">MGKILEHDDTDSDRAKGKKLDNGFSETTKQWEDTFGSRYWRAGAMYRGNAPSPLESICLNWVHSNFGLIVGNGENLNFWQDEWIEGVVLADAFPRMFALAVKKSGKVTEFGIWEDGRWAWNVQFRRQLFDWEVEQWEQFHDSLKEFHLCKDFKDELVWKRETSGNYTTKSFCRLC</sequence>
<dbReference type="AlphaFoldDB" id="A0A061FDY2"/>
<dbReference type="OMA" id="PTEDANY"/>
<dbReference type="HOGENOM" id="CLU_1535229_0_0_1"/>
<dbReference type="InParanoid" id="A0A061FDY2"/>
<dbReference type="EMBL" id="CM001886">
    <property type="protein sequence ID" value="EOY15545.1"/>
    <property type="molecule type" value="Genomic_DNA"/>
</dbReference>
<evidence type="ECO:0000313" key="3">
    <source>
        <dbReference type="Proteomes" id="UP000026915"/>
    </source>
</evidence>
<name>A0A061FDY2_THECC</name>
<gene>
    <name evidence="2" type="ORF">TCM_034564</name>
</gene>
<dbReference type="PANTHER" id="PTHR36617">
    <property type="entry name" value="PROTEIN, PUTATIVE-RELATED"/>
    <property type="match status" value="1"/>
</dbReference>
<feature type="region of interest" description="Disordered" evidence="1">
    <location>
        <begin position="1"/>
        <end position="21"/>
    </location>
</feature>
<evidence type="ECO:0008006" key="4">
    <source>
        <dbReference type="Google" id="ProtNLM"/>
    </source>
</evidence>
<evidence type="ECO:0000313" key="2">
    <source>
        <dbReference type="EMBL" id="EOY15545.1"/>
    </source>
</evidence>
<proteinExistence type="predicted"/>
<evidence type="ECO:0000256" key="1">
    <source>
        <dbReference type="SAM" id="MobiDB-lite"/>
    </source>
</evidence>